<comment type="caution">
    <text evidence="1">The sequence shown here is derived from an EMBL/GenBank/DDBJ whole genome shotgun (WGS) entry which is preliminary data.</text>
</comment>
<dbReference type="EMBL" id="JQBS01000017">
    <property type="protein sequence ID" value="KRN56984.1"/>
    <property type="molecule type" value="Genomic_DNA"/>
</dbReference>
<evidence type="ECO:0000313" key="2">
    <source>
        <dbReference type="Proteomes" id="UP000051658"/>
    </source>
</evidence>
<organism evidence="1 2">
    <name type="scientific">Carnobacterium divergens DSM 20623</name>
    <dbReference type="NCBI Taxonomy" id="1449336"/>
    <lineage>
        <taxon>Bacteria</taxon>
        <taxon>Bacillati</taxon>
        <taxon>Bacillota</taxon>
        <taxon>Bacilli</taxon>
        <taxon>Lactobacillales</taxon>
        <taxon>Carnobacteriaceae</taxon>
        <taxon>Carnobacterium</taxon>
    </lineage>
</organism>
<sequence>MKIYLVLTATSSLLSKTIKLYTGANYNHASIALSSDLNDLTSFGRKDINNPFIGGFVKEDISHAFFLDAQCSIYTCEVSPKEYAHLKRELDYYHQQQDFFRYNFLGLLALAVNVNYKRDHAFFCSEFIATLLEECQIYQFDKSPNLVTPQDLQASIIFKPIYTGTIKNYLVKTHIPLYDYV</sequence>
<name>A0A0R2HWT8_CARDV</name>
<dbReference type="Proteomes" id="UP000051658">
    <property type="component" value="Unassembled WGS sequence"/>
</dbReference>
<dbReference type="InterPro" id="IPR038765">
    <property type="entry name" value="Papain-like_cys_pep_sf"/>
</dbReference>
<dbReference type="GeneID" id="89587925"/>
<keyword evidence="2" id="KW-1185">Reference proteome</keyword>
<accession>A0A0R2HWT8</accession>
<dbReference type="AlphaFoldDB" id="A0A0R2HWT8"/>
<gene>
    <name evidence="1" type="ORF">IV74_GL000634</name>
</gene>
<dbReference type="SUPFAM" id="SSF54001">
    <property type="entry name" value="Cysteine proteinases"/>
    <property type="match status" value="1"/>
</dbReference>
<dbReference type="Gene3D" id="3.90.1720.10">
    <property type="entry name" value="endopeptidase domain like (from Nostoc punctiforme)"/>
    <property type="match status" value="1"/>
</dbReference>
<proteinExistence type="predicted"/>
<reference evidence="1 2" key="1">
    <citation type="journal article" date="2015" name="Genome Announc.">
        <title>Expanding the biotechnology potential of lactobacilli through comparative genomics of 213 strains and associated genera.</title>
        <authorList>
            <person name="Sun Z."/>
            <person name="Harris H.M."/>
            <person name="McCann A."/>
            <person name="Guo C."/>
            <person name="Argimon S."/>
            <person name="Zhang W."/>
            <person name="Yang X."/>
            <person name="Jeffery I.B."/>
            <person name="Cooney J.C."/>
            <person name="Kagawa T.F."/>
            <person name="Liu W."/>
            <person name="Song Y."/>
            <person name="Salvetti E."/>
            <person name="Wrobel A."/>
            <person name="Rasinkangas P."/>
            <person name="Parkhill J."/>
            <person name="Rea M.C."/>
            <person name="O'Sullivan O."/>
            <person name="Ritari J."/>
            <person name="Douillard F.P."/>
            <person name="Paul Ross R."/>
            <person name="Yang R."/>
            <person name="Briner A.E."/>
            <person name="Felis G.E."/>
            <person name="de Vos W.M."/>
            <person name="Barrangou R."/>
            <person name="Klaenhammer T.R."/>
            <person name="Caufield P.W."/>
            <person name="Cui Y."/>
            <person name="Zhang H."/>
            <person name="O'Toole P.W."/>
        </authorList>
    </citation>
    <scope>NUCLEOTIDE SEQUENCE [LARGE SCALE GENOMIC DNA]</scope>
    <source>
        <strain evidence="1 2">DSM 20623</strain>
    </source>
</reference>
<dbReference type="eggNOG" id="ENOG5031Z3H">
    <property type="taxonomic scope" value="Bacteria"/>
</dbReference>
<dbReference type="RefSeq" id="WP_034572001.1">
    <property type="nucleotide sequence ID" value="NZ_JQBS01000017.1"/>
</dbReference>
<evidence type="ECO:0000313" key="1">
    <source>
        <dbReference type="EMBL" id="KRN56984.1"/>
    </source>
</evidence>
<protein>
    <submittedName>
        <fullName evidence="1">Uncharacterized protein</fullName>
    </submittedName>
</protein>
<dbReference type="PATRIC" id="fig|1449336.4.peg.648"/>